<evidence type="ECO:0000259" key="5">
    <source>
        <dbReference type="PROSITE" id="PS51935"/>
    </source>
</evidence>
<evidence type="ECO:0000256" key="3">
    <source>
        <dbReference type="ARBA" id="ARBA00022801"/>
    </source>
</evidence>
<evidence type="ECO:0000256" key="1">
    <source>
        <dbReference type="ARBA" id="ARBA00007074"/>
    </source>
</evidence>
<dbReference type="Gene3D" id="3.90.1720.10">
    <property type="entry name" value="endopeptidase domain like (from Nostoc punctiforme)"/>
    <property type="match status" value="1"/>
</dbReference>
<proteinExistence type="inferred from homology"/>
<evidence type="ECO:0000313" key="6">
    <source>
        <dbReference type="EMBL" id="MRJ46465.1"/>
    </source>
</evidence>
<dbReference type="GO" id="GO:0006508">
    <property type="term" value="P:proteolysis"/>
    <property type="evidence" value="ECO:0007669"/>
    <property type="project" value="UniProtKB-KW"/>
</dbReference>
<dbReference type="GO" id="GO:0008234">
    <property type="term" value="F:cysteine-type peptidase activity"/>
    <property type="evidence" value="ECO:0007669"/>
    <property type="project" value="UniProtKB-KW"/>
</dbReference>
<sequence>MSIKHIVDNRNEKSVYAEDVSISLINSVIDGMETPTEPQLIEYYLTPVLDKTGFLIGNNESIDKKILELSGYQNALERVRYIIHSFEMEFYFRVEFTDLKDPKFYIHIVQQRLEGDLGFRISSDDVVRGIERTVNTDNIIIKLIVRGRAKEVESTEVEEEAEVEEPKNNYVEAVITEAMRIRDMRLPYKWGGNGLTGFDCSGFVNWCFRTANYPGYPTAGRSYTNSMWDQGGAHAHYFNRISRAEVKRGDIVFWDTGYTYPNDANHVGIALDNEQCIHSGNPNGLIQKINSMKFIGAVRVKGG</sequence>
<evidence type="ECO:0000256" key="4">
    <source>
        <dbReference type="ARBA" id="ARBA00022807"/>
    </source>
</evidence>
<keyword evidence="2" id="KW-0645">Protease</keyword>
<dbReference type="AlphaFoldDB" id="A0A844CFF7"/>
<organism evidence="6 7">
    <name type="scientific">Fundicoccus ignavus</name>
    <dbReference type="NCBI Taxonomy" id="2664442"/>
    <lineage>
        <taxon>Bacteria</taxon>
        <taxon>Bacillati</taxon>
        <taxon>Bacillota</taxon>
        <taxon>Bacilli</taxon>
        <taxon>Lactobacillales</taxon>
        <taxon>Aerococcaceae</taxon>
        <taxon>Fundicoccus</taxon>
    </lineage>
</organism>
<dbReference type="PANTHER" id="PTHR47053">
    <property type="entry name" value="MUREIN DD-ENDOPEPTIDASE MEPH-RELATED"/>
    <property type="match status" value="1"/>
</dbReference>
<comment type="similarity">
    <text evidence="1">Belongs to the peptidase C40 family.</text>
</comment>
<dbReference type="RefSeq" id="WP_153831567.1">
    <property type="nucleotide sequence ID" value="NZ_WJQT01000002.1"/>
</dbReference>
<dbReference type="PROSITE" id="PS51935">
    <property type="entry name" value="NLPC_P60"/>
    <property type="match status" value="1"/>
</dbReference>
<keyword evidence="3" id="KW-0378">Hydrolase</keyword>
<gene>
    <name evidence="6" type="ORF">GF867_02640</name>
</gene>
<dbReference type="SUPFAM" id="SSF54001">
    <property type="entry name" value="Cysteine proteinases"/>
    <property type="match status" value="1"/>
</dbReference>
<name>A0A844CFF7_9LACT</name>
<evidence type="ECO:0000313" key="7">
    <source>
        <dbReference type="Proteomes" id="UP000440066"/>
    </source>
</evidence>
<dbReference type="Pfam" id="PF00877">
    <property type="entry name" value="NLPC_P60"/>
    <property type="match status" value="1"/>
</dbReference>
<dbReference type="InterPro" id="IPR000064">
    <property type="entry name" value="NLP_P60_dom"/>
</dbReference>
<accession>A0A844CFF7</accession>
<dbReference type="InterPro" id="IPR051202">
    <property type="entry name" value="Peptidase_C40"/>
</dbReference>
<dbReference type="EMBL" id="WJQT01000002">
    <property type="protein sequence ID" value="MRJ46465.1"/>
    <property type="molecule type" value="Genomic_DNA"/>
</dbReference>
<reference evidence="6 7" key="1">
    <citation type="submission" date="2019-11" db="EMBL/GenBank/DDBJ databases">
        <title>Characterisation of Fundicoccus ignavus gen. nov. sp. nov., a novel genus of the family Aerococcaceae from bulk tank milk.</title>
        <authorList>
            <person name="Siebert A."/>
            <person name="Huptas C."/>
            <person name="Wenning M."/>
            <person name="Scherer S."/>
            <person name="Doll E.V."/>
        </authorList>
    </citation>
    <scope>NUCLEOTIDE SEQUENCE [LARGE SCALE GENOMIC DNA]</scope>
    <source>
        <strain evidence="6 7">DSM 109652</strain>
    </source>
</reference>
<dbReference type="PANTHER" id="PTHR47053:SF1">
    <property type="entry name" value="MUREIN DD-ENDOPEPTIDASE MEPH-RELATED"/>
    <property type="match status" value="1"/>
</dbReference>
<protein>
    <submittedName>
        <fullName evidence="6">CHAP domain-containing protein</fullName>
    </submittedName>
</protein>
<dbReference type="InterPro" id="IPR007119">
    <property type="entry name" value="Phage_tail_spike_N"/>
</dbReference>
<comment type="caution">
    <text evidence="6">The sequence shown here is derived from an EMBL/GenBank/DDBJ whole genome shotgun (WGS) entry which is preliminary data.</text>
</comment>
<evidence type="ECO:0000256" key="2">
    <source>
        <dbReference type="ARBA" id="ARBA00022670"/>
    </source>
</evidence>
<feature type="domain" description="NlpC/P60" evidence="5">
    <location>
        <begin position="168"/>
        <end position="303"/>
    </location>
</feature>
<dbReference type="NCBIfam" id="TIGR01665">
    <property type="entry name" value="put_anti_recept"/>
    <property type="match status" value="1"/>
</dbReference>
<dbReference type="InterPro" id="IPR038765">
    <property type="entry name" value="Papain-like_cys_pep_sf"/>
</dbReference>
<dbReference type="Proteomes" id="UP000440066">
    <property type="component" value="Unassembled WGS sequence"/>
</dbReference>
<keyword evidence="4" id="KW-0788">Thiol protease</keyword>